<dbReference type="AlphaFoldDB" id="A0A678T6D6"/>
<keyword evidence="2" id="KW-0378">Hydrolase</keyword>
<feature type="region of interest" description="Disordered" evidence="1">
    <location>
        <begin position="90"/>
        <end position="127"/>
    </location>
</feature>
<name>A0A678T6D6_SACSP</name>
<sequence>MYDDGKITIFSLIGRRCTRRDQLRVPGEGERGAVRDAHRAPTFSRSSEGDAHDEINFEFQGKVSGEPYVMHTKALWTWLRRGGAIAVAKRANPSLGTSQTASSSGGGGGGSLGSRGELGGAADALAR</sequence>
<evidence type="ECO:0000256" key="1">
    <source>
        <dbReference type="SAM" id="MobiDB-lite"/>
    </source>
</evidence>
<organism evidence="2">
    <name type="scientific">Saccharum spontaneum</name>
    <name type="common">Wild sugarcane</name>
    <dbReference type="NCBI Taxonomy" id="62335"/>
    <lineage>
        <taxon>Eukaryota</taxon>
        <taxon>Viridiplantae</taxon>
        <taxon>Streptophyta</taxon>
        <taxon>Embryophyta</taxon>
        <taxon>Tracheophyta</taxon>
        <taxon>Spermatophyta</taxon>
        <taxon>Magnoliopsida</taxon>
        <taxon>Liliopsida</taxon>
        <taxon>Poales</taxon>
        <taxon>Poaceae</taxon>
        <taxon>PACMAD clade</taxon>
        <taxon>Panicoideae</taxon>
        <taxon>Andropogonodae</taxon>
        <taxon>Andropogoneae</taxon>
        <taxon>Saccharinae</taxon>
        <taxon>Saccharum</taxon>
        <taxon>Saccharum officinarum species complex</taxon>
    </lineage>
</organism>
<proteinExistence type="predicted"/>
<feature type="region of interest" description="Disordered" evidence="1">
    <location>
        <begin position="26"/>
        <end position="51"/>
    </location>
</feature>
<feature type="compositionally biased region" description="Low complexity" evidence="1">
    <location>
        <begin position="94"/>
        <end position="103"/>
    </location>
</feature>
<dbReference type="GO" id="GO:0016787">
    <property type="term" value="F:hydrolase activity"/>
    <property type="evidence" value="ECO:0007669"/>
    <property type="project" value="UniProtKB-KW"/>
</dbReference>
<feature type="compositionally biased region" description="Gly residues" evidence="1">
    <location>
        <begin position="104"/>
        <end position="119"/>
    </location>
</feature>
<feature type="compositionally biased region" description="Basic and acidic residues" evidence="1">
    <location>
        <begin position="26"/>
        <end position="39"/>
    </location>
</feature>
<accession>A0A678T6D6</accession>
<evidence type="ECO:0000313" key="2">
    <source>
        <dbReference type="EMBL" id="AWA45027.1"/>
    </source>
</evidence>
<dbReference type="EMBL" id="MH182559">
    <property type="protein sequence ID" value="AWA45027.1"/>
    <property type="molecule type" value="Genomic_DNA"/>
</dbReference>
<reference evidence="2" key="1">
    <citation type="submission" date="2018-04" db="EMBL/GenBank/DDBJ databases">
        <title>Comparative Analysis of Homologous Sequences of Saccharum officinarum and Saccharum spontaneum Reveals Independent Polyploidization Events.</title>
        <authorList>
            <person name="Sharma A."/>
            <person name="Song J."/>
            <person name="Lin Q."/>
            <person name="Singh R."/>
            <person name="Ramos N."/>
            <person name="Wang K."/>
            <person name="Zhang J."/>
            <person name="Ming R."/>
            <person name="Yu Q."/>
        </authorList>
    </citation>
    <scope>NUCLEOTIDE SEQUENCE</scope>
</reference>
<gene>
    <name evidence="2" type="ORF">SS80F19_000008</name>
</gene>
<protein>
    <submittedName>
        <fullName evidence="2">Xyloglucan endotransglucosylase/hydrolase 2</fullName>
    </submittedName>
</protein>